<dbReference type="SUPFAM" id="SSF52540">
    <property type="entry name" value="P-loop containing nucleoside triphosphate hydrolases"/>
    <property type="match status" value="1"/>
</dbReference>
<proteinExistence type="predicted"/>
<dbReference type="EMBL" id="QRHG01000006">
    <property type="protein sequence ID" value="RHF62298.1"/>
    <property type="molecule type" value="Genomic_DNA"/>
</dbReference>
<evidence type="ECO:0000313" key="4">
    <source>
        <dbReference type="EMBL" id="RHF62298.1"/>
    </source>
</evidence>
<dbReference type="Pfam" id="PF19263">
    <property type="entry name" value="DUF5906"/>
    <property type="match status" value="1"/>
</dbReference>
<gene>
    <name evidence="4" type="ORF">DW672_03395</name>
</gene>
<dbReference type="InterPro" id="IPR027417">
    <property type="entry name" value="P-loop_NTPase"/>
</dbReference>
<dbReference type="Gene3D" id="3.40.50.300">
    <property type="entry name" value="P-loop containing nucleotide triphosphate hydrolases"/>
    <property type="match status" value="1"/>
</dbReference>
<keyword evidence="2" id="KW-0067">ATP-binding</keyword>
<reference evidence="4 5" key="1">
    <citation type="submission" date="2018-08" db="EMBL/GenBank/DDBJ databases">
        <title>A genome reference for cultivated species of the human gut microbiota.</title>
        <authorList>
            <person name="Zou Y."/>
            <person name="Xue W."/>
            <person name="Luo G."/>
        </authorList>
    </citation>
    <scope>NUCLEOTIDE SEQUENCE [LARGE SCALE GENOMIC DNA]</scope>
    <source>
        <strain evidence="4 5">AM25-1LB</strain>
    </source>
</reference>
<keyword evidence="1" id="KW-0547">Nucleotide-binding</keyword>
<dbReference type="RefSeq" id="WP_118212548.1">
    <property type="nucleotide sequence ID" value="NZ_JAQEAN010000008.1"/>
</dbReference>
<dbReference type="AlphaFoldDB" id="A0A414P849"/>
<evidence type="ECO:0000256" key="1">
    <source>
        <dbReference type="ARBA" id="ARBA00022741"/>
    </source>
</evidence>
<comment type="caution">
    <text evidence="4">The sequence shown here is derived from an EMBL/GenBank/DDBJ whole genome shotgun (WGS) entry which is preliminary data.</text>
</comment>
<protein>
    <recommendedName>
        <fullName evidence="3">SF3 helicase domain-containing protein</fullName>
    </recommendedName>
</protein>
<evidence type="ECO:0000259" key="3">
    <source>
        <dbReference type="PROSITE" id="PS51206"/>
    </source>
</evidence>
<name>A0A414P849_9FIRM</name>
<evidence type="ECO:0000313" key="5">
    <source>
        <dbReference type="Proteomes" id="UP000284902"/>
    </source>
</evidence>
<organism evidence="4 5">
    <name type="scientific">[Ruminococcus] lactaris</name>
    <dbReference type="NCBI Taxonomy" id="46228"/>
    <lineage>
        <taxon>Bacteria</taxon>
        <taxon>Bacillati</taxon>
        <taxon>Bacillota</taxon>
        <taxon>Clostridia</taxon>
        <taxon>Lachnospirales</taxon>
        <taxon>Lachnospiraceae</taxon>
        <taxon>Mediterraneibacter</taxon>
    </lineage>
</organism>
<dbReference type="PROSITE" id="PS51206">
    <property type="entry name" value="SF3_HELICASE_1"/>
    <property type="match status" value="1"/>
</dbReference>
<feature type="domain" description="SF3 helicase" evidence="3">
    <location>
        <begin position="155"/>
        <end position="326"/>
    </location>
</feature>
<evidence type="ECO:0000256" key="2">
    <source>
        <dbReference type="ARBA" id="ARBA00022840"/>
    </source>
</evidence>
<dbReference type="InterPro" id="IPR014015">
    <property type="entry name" value="Helicase_SF3_DNA-vir"/>
</dbReference>
<accession>A0A414P849</accession>
<sequence length="665" mass="77677">MLDFMTVATKYSDKDKITEVFPKFIMQKSKDLMIRGRDFYAIWDEERHLWSTDEDDVVRLVDRAMSNWVRDNEERIFGEPRIKHMWDSDSGSIDKFHKYCQKQMRDNYHDLDEELIFENTETTRESYATKKLPYPLVEGTYEAWDKLVGTLYDEDERHKIEWAIGSIVSGDSRTIQKFMVLYGAAGTGKSTILNVVQELFNGYYCTFEARALGQANNAFALEPFKSGPLVAIQHDGDLSRIEDNTRLNSLVSHETMPINEKFKGIYESKFKCFLFVGTNRPVKITDGKSGLLRRLIDVNPSGRKLGVREYRRLTKQIPFELGAIAYHCLHVYKEDPDYYDDYIPKNMMSASNDFYNFVCDAYSVFKKQDGTSLKAAWEMYKQYVEEAKVFTPFSKRIFKEELKNYFWDYEDRVDQEDGTKLVNYYSKFRTDIFEEDMSGGRKKEKEEESVHLIEFKEQASIFDAICAECPAQYATVEDSEKPLQKWDNVTTKLSDLDTSKVHYVRVPENHIVIDFDIRDESGNKCFEKNLQEASKWPPTYAEVSKGGNGIHLHYIYAGDDVTKLSRIYTDDVEVKVFTGNSSLRRRLSRCNDLPVATISSGLPMKGVKKVRNYEGLKNEQHLRAILRRHINKEIMCNTKPSVDMIYKTLEEAYERSVLRRWLMHL</sequence>
<dbReference type="GO" id="GO:0005524">
    <property type="term" value="F:ATP binding"/>
    <property type="evidence" value="ECO:0007669"/>
    <property type="project" value="UniProtKB-KW"/>
</dbReference>
<dbReference type="Proteomes" id="UP000284902">
    <property type="component" value="Unassembled WGS sequence"/>
</dbReference>
<dbReference type="InterPro" id="IPR045455">
    <property type="entry name" value="NrS-1_pol-like_helicase"/>
</dbReference>